<evidence type="ECO:0000256" key="1">
    <source>
        <dbReference type="SAM" id="Phobius"/>
    </source>
</evidence>
<name>A0AA36G8W6_9BILA</name>
<keyword evidence="1" id="KW-0812">Transmembrane</keyword>
<dbReference type="InterPro" id="IPR007669">
    <property type="entry name" value="Chst-1-like"/>
</dbReference>
<dbReference type="GO" id="GO:0050650">
    <property type="term" value="P:chondroitin sulfate proteoglycan biosynthetic process"/>
    <property type="evidence" value="ECO:0007669"/>
    <property type="project" value="InterPro"/>
</dbReference>
<proteinExistence type="predicted"/>
<dbReference type="PANTHER" id="PTHR22900">
    <property type="entry name" value="PROTEIN CBG14245-RELATED"/>
    <property type="match status" value="1"/>
</dbReference>
<gene>
    <name evidence="2" type="ORF">MSPICULIGERA_LOCUS20470</name>
</gene>
<dbReference type="PANTHER" id="PTHR22900:SF13">
    <property type="entry name" value="CARBOHYDRATE SULFOTRANSFERASE-RELATED"/>
    <property type="match status" value="1"/>
</dbReference>
<evidence type="ECO:0000313" key="3">
    <source>
        <dbReference type="Proteomes" id="UP001177023"/>
    </source>
</evidence>
<keyword evidence="3" id="KW-1185">Reference proteome</keyword>
<comment type="caution">
    <text evidence="2">The sequence shown here is derived from an EMBL/GenBank/DDBJ whole genome shotgun (WGS) entry which is preliminary data.</text>
</comment>
<dbReference type="GO" id="GO:1902884">
    <property type="term" value="P:positive regulation of response to oxidative stress"/>
    <property type="evidence" value="ECO:0007669"/>
    <property type="project" value="InterPro"/>
</dbReference>
<sequence length="284" mass="32896">MDTETLLPRLGPEKAMLRSSGSSKRCTFLCLILIILLLVFAVLTTRRYYLPDYKALIVDLDKPVQIKTSIATGITLNCPFDGCVRPFVPMAPLWIASKGDQIAACKIEKNMSTFLTAMMCYLNRTEEFLAAGRALHSESWNQRYCRNTIEFIEENRPFNLSDLPPRQTKSWHTMVIVRDPLDRFVSGFVEKCLNTQPSPGWRYICYRCFGDISCFLNELLHRLKSFVLKPQRHIEAQHFAPQTWYCGFENIEYKLINYGTDHASRDVMNRQIAEFLEQSGVERR</sequence>
<reference evidence="2" key="1">
    <citation type="submission" date="2023-06" db="EMBL/GenBank/DDBJ databases">
        <authorList>
            <person name="Delattre M."/>
        </authorList>
    </citation>
    <scope>NUCLEOTIDE SEQUENCE</scope>
    <source>
        <strain evidence="2">AF72</strain>
    </source>
</reference>
<dbReference type="EMBL" id="CATQJA010002664">
    <property type="protein sequence ID" value="CAJ0582334.1"/>
    <property type="molecule type" value="Genomic_DNA"/>
</dbReference>
<dbReference type="InterPro" id="IPR005331">
    <property type="entry name" value="Sulfotransferase"/>
</dbReference>
<dbReference type="AlphaFoldDB" id="A0AA36G8W6"/>
<accession>A0AA36G8W6</accession>
<feature type="transmembrane region" description="Helical" evidence="1">
    <location>
        <begin position="26"/>
        <end position="44"/>
    </location>
</feature>
<dbReference type="Pfam" id="PF03567">
    <property type="entry name" value="Sulfotransfer_2"/>
    <property type="match status" value="1"/>
</dbReference>
<keyword evidence="1" id="KW-0472">Membrane</keyword>
<dbReference type="GO" id="GO:0047756">
    <property type="term" value="F:chondroitin 4-sulfotransferase activity"/>
    <property type="evidence" value="ECO:0007669"/>
    <property type="project" value="InterPro"/>
</dbReference>
<evidence type="ECO:0000313" key="2">
    <source>
        <dbReference type="EMBL" id="CAJ0582334.1"/>
    </source>
</evidence>
<evidence type="ECO:0008006" key="4">
    <source>
        <dbReference type="Google" id="ProtNLM"/>
    </source>
</evidence>
<feature type="non-terminal residue" evidence="2">
    <location>
        <position position="284"/>
    </location>
</feature>
<dbReference type="GO" id="GO:0016020">
    <property type="term" value="C:membrane"/>
    <property type="evidence" value="ECO:0007669"/>
    <property type="project" value="InterPro"/>
</dbReference>
<keyword evidence="1" id="KW-1133">Transmembrane helix</keyword>
<organism evidence="2 3">
    <name type="scientific">Mesorhabditis spiculigera</name>
    <dbReference type="NCBI Taxonomy" id="96644"/>
    <lineage>
        <taxon>Eukaryota</taxon>
        <taxon>Metazoa</taxon>
        <taxon>Ecdysozoa</taxon>
        <taxon>Nematoda</taxon>
        <taxon>Chromadorea</taxon>
        <taxon>Rhabditida</taxon>
        <taxon>Rhabditina</taxon>
        <taxon>Rhabditomorpha</taxon>
        <taxon>Rhabditoidea</taxon>
        <taxon>Rhabditidae</taxon>
        <taxon>Mesorhabditinae</taxon>
        <taxon>Mesorhabditis</taxon>
    </lineage>
</organism>
<protein>
    <recommendedName>
        <fullName evidence="4">Carbohydrate sulfotransferase</fullName>
    </recommendedName>
</protein>
<dbReference type="Proteomes" id="UP001177023">
    <property type="component" value="Unassembled WGS sequence"/>
</dbReference>